<sequence length="111" mass="12538">MCSALSAGTVVFERLPRSSFPLSETRLRRRLSPGWIQGCSAHGRDGFGWPEHCKGSQAYLTFGSLVRKSRANTRVSSCWKVSELQVLQADGWKPVHWSLEYELEPRLSLES</sequence>
<keyword evidence="2" id="KW-1185">Reference proteome</keyword>
<name>A0ABD0JUM0_9CAEN</name>
<proteinExistence type="predicted"/>
<reference evidence="1 2" key="1">
    <citation type="journal article" date="2023" name="Sci. Data">
        <title>Genome assembly of the Korean intertidal mud-creeper Batillaria attramentaria.</title>
        <authorList>
            <person name="Patra A.K."/>
            <person name="Ho P.T."/>
            <person name="Jun S."/>
            <person name="Lee S.J."/>
            <person name="Kim Y."/>
            <person name="Won Y.J."/>
        </authorList>
    </citation>
    <scope>NUCLEOTIDE SEQUENCE [LARGE SCALE GENOMIC DNA]</scope>
    <source>
        <strain evidence="1">Wonlab-2016</strain>
    </source>
</reference>
<evidence type="ECO:0000313" key="1">
    <source>
        <dbReference type="EMBL" id="KAK7478375.1"/>
    </source>
</evidence>
<dbReference type="AlphaFoldDB" id="A0ABD0JUM0"/>
<accession>A0ABD0JUM0</accession>
<evidence type="ECO:0000313" key="2">
    <source>
        <dbReference type="Proteomes" id="UP001519460"/>
    </source>
</evidence>
<dbReference type="EMBL" id="JACVVK020000327">
    <property type="protein sequence ID" value="KAK7478375.1"/>
    <property type="molecule type" value="Genomic_DNA"/>
</dbReference>
<organism evidence="1 2">
    <name type="scientific">Batillaria attramentaria</name>
    <dbReference type="NCBI Taxonomy" id="370345"/>
    <lineage>
        <taxon>Eukaryota</taxon>
        <taxon>Metazoa</taxon>
        <taxon>Spiralia</taxon>
        <taxon>Lophotrochozoa</taxon>
        <taxon>Mollusca</taxon>
        <taxon>Gastropoda</taxon>
        <taxon>Caenogastropoda</taxon>
        <taxon>Sorbeoconcha</taxon>
        <taxon>Cerithioidea</taxon>
        <taxon>Batillariidae</taxon>
        <taxon>Batillaria</taxon>
    </lineage>
</organism>
<gene>
    <name evidence="1" type="ORF">BaRGS_00030379</name>
</gene>
<protein>
    <submittedName>
        <fullName evidence="1">Uncharacterized protein</fullName>
    </submittedName>
</protein>
<comment type="caution">
    <text evidence="1">The sequence shown here is derived from an EMBL/GenBank/DDBJ whole genome shotgun (WGS) entry which is preliminary data.</text>
</comment>
<dbReference type="Proteomes" id="UP001519460">
    <property type="component" value="Unassembled WGS sequence"/>
</dbReference>